<accession>A0A7W9VXR3</accession>
<evidence type="ECO:0000256" key="2">
    <source>
        <dbReference type="ARBA" id="ARBA00022842"/>
    </source>
</evidence>
<dbReference type="Proteomes" id="UP000533306">
    <property type="component" value="Unassembled WGS sequence"/>
</dbReference>
<dbReference type="EMBL" id="JACHEU010000007">
    <property type="protein sequence ID" value="MBB6014640.1"/>
    <property type="molecule type" value="Genomic_DNA"/>
</dbReference>
<reference evidence="3 4" key="1">
    <citation type="submission" date="2020-08" db="EMBL/GenBank/DDBJ databases">
        <title>Genomic Encyclopedia of Type Strains, Phase IV (KMG-IV): sequencing the most valuable type-strain genomes for metagenomic binning, comparative biology and taxonomic classification.</title>
        <authorList>
            <person name="Goeker M."/>
        </authorList>
    </citation>
    <scope>NUCLEOTIDE SEQUENCE [LARGE SCALE GENOMIC DNA]</scope>
    <source>
        <strain evidence="3 4">DSM 11099</strain>
    </source>
</reference>
<keyword evidence="4" id="KW-1185">Reference proteome</keyword>
<evidence type="ECO:0000313" key="4">
    <source>
        <dbReference type="Proteomes" id="UP000533306"/>
    </source>
</evidence>
<sequence length="319" mass="33632">METGVQKVVLLAGGVGGARMAEGLMRALPEGALTVVVNVGDDDTFYGLLVCPDIDTILYTLSDRIDRGQGWGVANDTVNGLNVLRDLGAPVWMKLGDADFGLHIWRNWRMSQGASLSEVTEECATRFGIKARILPATDDPVRTRLMTEKGLLDFQNWFVGERCQPAVREISYAGAEEAAASPQALAAIREADLIVFAPSNPLLSLEPLLSAKALREAVAASHAPRIGVSPLIGGKAVKGPLDKLLADLGQPGGAAGVAARYKGLIDGFLVDSDDVNDIAAIEADGISVHATDILMRDPAGAERLARELIGFAPTLGARA</sequence>
<dbReference type="PANTHER" id="PTHR43007">
    <property type="entry name" value="2-PHOSPHO-L-LACTATE TRANSFERASE"/>
    <property type="match status" value="1"/>
</dbReference>
<proteinExistence type="inferred from homology"/>
<dbReference type="Gene3D" id="3.40.50.10680">
    <property type="entry name" value="CofD-like domains"/>
    <property type="match status" value="1"/>
</dbReference>
<comment type="caution">
    <text evidence="3">The sequence shown here is derived from an EMBL/GenBank/DDBJ whole genome shotgun (WGS) entry which is preliminary data.</text>
</comment>
<dbReference type="NCBIfam" id="TIGR01819">
    <property type="entry name" value="F420_cofD"/>
    <property type="match status" value="1"/>
</dbReference>
<dbReference type="Pfam" id="PF01933">
    <property type="entry name" value="CofD"/>
    <property type="match status" value="1"/>
</dbReference>
<dbReference type="HAMAP" id="MF_01257">
    <property type="entry name" value="CofD"/>
    <property type="match status" value="1"/>
</dbReference>
<evidence type="ECO:0000256" key="1">
    <source>
        <dbReference type="ARBA" id="ARBA00022679"/>
    </source>
</evidence>
<dbReference type="InterPro" id="IPR010115">
    <property type="entry name" value="FbiA/CofD"/>
</dbReference>
<protein>
    <submittedName>
        <fullName evidence="3">LPPG:FO 2-phospho-L-lactate transferase</fullName>
        <ecNumber evidence="3">2.7.8.28</ecNumber>
    </submittedName>
</protein>
<dbReference type="SUPFAM" id="SSF142338">
    <property type="entry name" value="CofD-like"/>
    <property type="match status" value="1"/>
</dbReference>
<dbReference type="GO" id="GO:0043743">
    <property type="term" value="F:LPPG:FO 2-phospho-L-lactate transferase activity"/>
    <property type="evidence" value="ECO:0007669"/>
    <property type="project" value="UniProtKB-EC"/>
</dbReference>
<dbReference type="InterPro" id="IPR002882">
    <property type="entry name" value="CofD"/>
</dbReference>
<dbReference type="GO" id="GO:0000287">
    <property type="term" value="F:magnesium ion binding"/>
    <property type="evidence" value="ECO:0007669"/>
    <property type="project" value="InterPro"/>
</dbReference>
<dbReference type="AlphaFoldDB" id="A0A7W9VXR3"/>
<gene>
    <name evidence="3" type="ORF">HNR59_004036</name>
</gene>
<keyword evidence="2" id="KW-0460">Magnesium</keyword>
<dbReference type="Gene3D" id="1.10.8.240">
    <property type="entry name" value="CofD-like domain"/>
    <property type="match status" value="1"/>
</dbReference>
<dbReference type="RefSeq" id="WP_183832969.1">
    <property type="nucleotide sequence ID" value="NZ_JACHEU010000007.1"/>
</dbReference>
<dbReference type="CDD" id="cd07186">
    <property type="entry name" value="CofD_like"/>
    <property type="match status" value="1"/>
</dbReference>
<evidence type="ECO:0000313" key="3">
    <source>
        <dbReference type="EMBL" id="MBB6014640.1"/>
    </source>
</evidence>
<dbReference type="InterPro" id="IPR038136">
    <property type="entry name" value="CofD-like_dom_sf"/>
</dbReference>
<dbReference type="PANTHER" id="PTHR43007:SF1">
    <property type="entry name" value="2-PHOSPHO-L-LACTATE TRANSFERASE"/>
    <property type="match status" value="1"/>
</dbReference>
<organism evidence="3 4">
    <name type="scientific">Aquamicrobium lusatiense</name>
    <dbReference type="NCBI Taxonomy" id="89772"/>
    <lineage>
        <taxon>Bacteria</taxon>
        <taxon>Pseudomonadati</taxon>
        <taxon>Pseudomonadota</taxon>
        <taxon>Alphaproteobacteria</taxon>
        <taxon>Hyphomicrobiales</taxon>
        <taxon>Phyllobacteriaceae</taxon>
        <taxon>Aquamicrobium</taxon>
    </lineage>
</organism>
<keyword evidence="1 3" id="KW-0808">Transferase</keyword>
<dbReference type="EC" id="2.7.8.28" evidence="3"/>
<name>A0A7W9VXR3_9HYPH</name>